<dbReference type="EMBL" id="BABS01000112">
    <property type="protein sequence ID" value="GAA09687.1"/>
    <property type="molecule type" value="Genomic_DNA"/>
</dbReference>
<sequence length="183" mass="21073">MIKPLDIITQIQKYTKVFKSIGLTAELQRIIDQEPTYKPQMPACFVCFKSSTTTENESLNGYLSVEEINISIFVVLDNSQDTTGSTGMCIDWIDCNNDLKSCLMNWVPNEKTTQPISYHGSEFMIMTGSRIIYECTFEVDQQLTEQDGFIQTYDELQEVDINSKYYKDSELEYEVETISNLQN</sequence>
<proteinExistence type="predicted"/>
<gene>
    <name evidence="1" type="ORF">ATPR_2691</name>
</gene>
<accession>F7VH42</accession>
<name>F7VH42_9PROT</name>
<comment type="caution">
    <text evidence="1">The sequence shown here is derived from an EMBL/GenBank/DDBJ whole genome shotgun (WGS) entry which is preliminary data.</text>
</comment>
<evidence type="ECO:0000313" key="2">
    <source>
        <dbReference type="Proteomes" id="UP000004319"/>
    </source>
</evidence>
<evidence type="ECO:0000313" key="1">
    <source>
        <dbReference type="EMBL" id="GAA09687.1"/>
    </source>
</evidence>
<dbReference type="Pfam" id="PF23840">
    <property type="entry name" value="Phage_tail_terminator"/>
    <property type="match status" value="1"/>
</dbReference>
<dbReference type="RefSeq" id="WP_006559711.1">
    <property type="nucleotide sequence ID" value="NZ_BABS01000112.1"/>
</dbReference>
<reference evidence="1 2" key="1">
    <citation type="journal article" date="2011" name="Biochem. Biophys. Res. Commun.">
        <title>Increased number of Arginine-based salt bridges contributes to the thermotolerance of thermotolerant acetic acid bacteria, Acetobacter tropicalis SKU1100.</title>
        <authorList>
            <person name="Matsutani M."/>
            <person name="Hirakawa H."/>
            <person name="Nishikura M."/>
            <person name="Soemphol W."/>
            <person name="Ali I.A.I."/>
            <person name="Yakushi T."/>
            <person name="Matsushita K."/>
        </authorList>
    </citation>
    <scope>NUCLEOTIDE SEQUENCE [LARGE SCALE GENOMIC DNA]</scope>
    <source>
        <strain evidence="1 2">NBRC 101654</strain>
    </source>
</reference>
<dbReference type="InterPro" id="IPR056912">
    <property type="entry name" value="Phage_JBD30_tail_term-like"/>
</dbReference>
<dbReference type="AlphaFoldDB" id="F7VH42"/>
<dbReference type="Proteomes" id="UP000004319">
    <property type="component" value="Unassembled WGS sequence"/>
</dbReference>
<organism evidence="1 2">
    <name type="scientific">Acetobacter tropicalis NBRC 101654</name>
    <dbReference type="NCBI Taxonomy" id="749388"/>
    <lineage>
        <taxon>Bacteria</taxon>
        <taxon>Pseudomonadati</taxon>
        <taxon>Pseudomonadota</taxon>
        <taxon>Alphaproteobacteria</taxon>
        <taxon>Acetobacterales</taxon>
        <taxon>Acetobacteraceae</taxon>
        <taxon>Acetobacter</taxon>
    </lineage>
</organism>
<protein>
    <submittedName>
        <fullName evidence="1">Uncharacterized protein</fullName>
    </submittedName>
</protein>